<dbReference type="PANTHER" id="PTHR30386">
    <property type="entry name" value="MEMBRANE FUSION SUBUNIT OF EMRAB-TOLC MULTIDRUG EFFLUX PUMP"/>
    <property type="match status" value="1"/>
</dbReference>
<feature type="domain" description="AprE-like beta-barrel" evidence="13">
    <location>
        <begin position="372"/>
        <end position="460"/>
    </location>
</feature>
<organism evidence="14 15">
    <name type="scientific">Litoribacillus peritrichatus</name>
    <dbReference type="NCBI Taxonomy" id="718191"/>
    <lineage>
        <taxon>Bacteria</taxon>
        <taxon>Pseudomonadati</taxon>
        <taxon>Pseudomonadota</taxon>
        <taxon>Gammaproteobacteria</taxon>
        <taxon>Oceanospirillales</taxon>
        <taxon>Oceanospirillaceae</taxon>
        <taxon>Litoribacillus</taxon>
    </lineage>
</organism>
<keyword evidence="7 9" id="KW-1133">Transmembrane helix</keyword>
<dbReference type="InterPro" id="IPR058781">
    <property type="entry name" value="HH_AprE-like"/>
</dbReference>
<dbReference type="InterPro" id="IPR050739">
    <property type="entry name" value="MFP"/>
</dbReference>
<keyword evidence="6 9" id="KW-0812">Transmembrane</keyword>
<evidence type="ECO:0000259" key="13">
    <source>
        <dbReference type="Pfam" id="PF26002"/>
    </source>
</evidence>
<dbReference type="EMBL" id="BAABBN010000015">
    <property type="protein sequence ID" value="GAA3940839.1"/>
    <property type="molecule type" value="Genomic_DNA"/>
</dbReference>
<gene>
    <name evidence="14" type="ORF">GCM10022277_41020</name>
</gene>
<protein>
    <recommendedName>
        <fullName evidence="9">Membrane fusion protein (MFP) family protein</fullName>
    </recommendedName>
</protein>
<dbReference type="InterPro" id="IPR010129">
    <property type="entry name" value="T1SS_HlyD"/>
</dbReference>
<evidence type="ECO:0000313" key="15">
    <source>
        <dbReference type="Proteomes" id="UP001501565"/>
    </source>
</evidence>
<sequence length="485" mass="53872">MTQSSLAYQNRMAHQNPKAHQNGMSHDATIKPIHSIHSNAEVARQGAHRYSRIGWLLVLIGFVGFVLWAGLAPLDRGIVVEGTVTVAGYRKAVQHPSGGVVDRILVSEGEQVQQGQVLVELDNAVYQAQAMSAQSHYVMALAARQRLIAEREGLSRIPWEALPQQITDSLTDVPNLDLASLDFTIMDNIQALQQRLFHSRRQSLNTELLGLAENLASGEARLKGLQGMQTSQQQRYALLTQRIDGLKALAEQDYIPRNRVLELQGMQAQLLGEQLSTDADIGSIRRQQAEIQARSANRKANYQQEVNRQLADIRLEIETQKERLTDAYKRLAQSQMVAPVSGRVVDLKIFTEGGVISPAEPLMEILPDNQPLLVDARLPLEAVDSLYEGQAVDLMFTAFNRSQTPKVAGQVVQISADRLKDAQTQQLYYGLRIEVSADAMNELQGLTVLPGMPVQAFVRNGERSLLSYLFKPFTDRLPMALAEDQ</sequence>
<feature type="domain" description="AprE-like long alpha-helical hairpin" evidence="12">
    <location>
        <begin position="127"/>
        <end position="327"/>
    </location>
</feature>
<evidence type="ECO:0000256" key="1">
    <source>
        <dbReference type="ARBA" id="ARBA00004377"/>
    </source>
</evidence>
<feature type="region of interest" description="Disordered" evidence="11">
    <location>
        <begin position="1"/>
        <end position="25"/>
    </location>
</feature>
<evidence type="ECO:0000256" key="10">
    <source>
        <dbReference type="SAM" id="Coils"/>
    </source>
</evidence>
<dbReference type="RefSeq" id="WP_344800523.1">
    <property type="nucleotide sequence ID" value="NZ_BAABBN010000015.1"/>
</dbReference>
<name>A0ABP7N9X7_9GAMM</name>
<accession>A0ABP7N9X7</accession>
<keyword evidence="3 9" id="KW-0813">Transport</keyword>
<evidence type="ECO:0000256" key="3">
    <source>
        <dbReference type="ARBA" id="ARBA00022448"/>
    </source>
</evidence>
<reference evidence="15" key="1">
    <citation type="journal article" date="2019" name="Int. J. Syst. Evol. Microbiol.">
        <title>The Global Catalogue of Microorganisms (GCM) 10K type strain sequencing project: providing services to taxonomists for standard genome sequencing and annotation.</title>
        <authorList>
            <consortium name="The Broad Institute Genomics Platform"/>
            <consortium name="The Broad Institute Genome Sequencing Center for Infectious Disease"/>
            <person name="Wu L."/>
            <person name="Ma J."/>
        </authorList>
    </citation>
    <scope>NUCLEOTIDE SEQUENCE [LARGE SCALE GENOMIC DNA]</scope>
    <source>
        <strain evidence="15">JCM 17551</strain>
    </source>
</reference>
<dbReference type="Pfam" id="PF25994">
    <property type="entry name" value="HH_AprE"/>
    <property type="match status" value="1"/>
</dbReference>
<dbReference type="SUPFAM" id="SSF111369">
    <property type="entry name" value="HlyD-like secretion proteins"/>
    <property type="match status" value="1"/>
</dbReference>
<keyword evidence="15" id="KW-1185">Reference proteome</keyword>
<dbReference type="NCBIfam" id="TIGR01843">
    <property type="entry name" value="type_I_hlyD"/>
    <property type="match status" value="1"/>
</dbReference>
<comment type="caution">
    <text evidence="14">The sequence shown here is derived from an EMBL/GenBank/DDBJ whole genome shotgun (WGS) entry which is preliminary data.</text>
</comment>
<evidence type="ECO:0000313" key="14">
    <source>
        <dbReference type="EMBL" id="GAA3940839.1"/>
    </source>
</evidence>
<comment type="subcellular location">
    <subcellularLocation>
        <location evidence="1 9">Cell inner membrane</location>
        <topology evidence="1 9">Single-pass membrane protein</topology>
    </subcellularLocation>
</comment>
<evidence type="ECO:0000256" key="7">
    <source>
        <dbReference type="ARBA" id="ARBA00022989"/>
    </source>
</evidence>
<keyword evidence="8 9" id="KW-0472">Membrane</keyword>
<keyword evidence="4 9" id="KW-1003">Cell membrane</keyword>
<evidence type="ECO:0000256" key="6">
    <source>
        <dbReference type="ARBA" id="ARBA00022692"/>
    </source>
</evidence>
<evidence type="ECO:0000256" key="9">
    <source>
        <dbReference type="RuleBase" id="RU365093"/>
    </source>
</evidence>
<keyword evidence="10" id="KW-0175">Coiled coil</keyword>
<evidence type="ECO:0000256" key="5">
    <source>
        <dbReference type="ARBA" id="ARBA00022519"/>
    </source>
</evidence>
<keyword evidence="5 9" id="KW-0997">Cell inner membrane</keyword>
<dbReference type="PANTHER" id="PTHR30386:SF17">
    <property type="entry name" value="ALKALINE PROTEASE SECRETION PROTEIN APRE"/>
    <property type="match status" value="1"/>
</dbReference>
<dbReference type="Gene3D" id="2.40.30.170">
    <property type="match status" value="1"/>
</dbReference>
<evidence type="ECO:0000256" key="2">
    <source>
        <dbReference type="ARBA" id="ARBA00009477"/>
    </source>
</evidence>
<evidence type="ECO:0000259" key="12">
    <source>
        <dbReference type="Pfam" id="PF25994"/>
    </source>
</evidence>
<dbReference type="Gene3D" id="2.40.50.100">
    <property type="match status" value="1"/>
</dbReference>
<dbReference type="PRINTS" id="PR01490">
    <property type="entry name" value="RTXTOXIND"/>
</dbReference>
<feature type="transmembrane region" description="Helical" evidence="9">
    <location>
        <begin position="53"/>
        <end position="71"/>
    </location>
</feature>
<evidence type="ECO:0000256" key="8">
    <source>
        <dbReference type="ARBA" id="ARBA00023136"/>
    </source>
</evidence>
<comment type="similarity">
    <text evidence="2 9">Belongs to the membrane fusion protein (MFP) (TC 8.A.1) family.</text>
</comment>
<evidence type="ECO:0000256" key="11">
    <source>
        <dbReference type="SAM" id="MobiDB-lite"/>
    </source>
</evidence>
<dbReference type="InterPro" id="IPR058982">
    <property type="entry name" value="Beta-barrel_AprE"/>
</dbReference>
<dbReference type="Pfam" id="PF26002">
    <property type="entry name" value="Beta-barrel_AprE"/>
    <property type="match status" value="1"/>
</dbReference>
<dbReference type="Proteomes" id="UP001501565">
    <property type="component" value="Unassembled WGS sequence"/>
</dbReference>
<feature type="coiled-coil region" evidence="10">
    <location>
        <begin position="303"/>
        <end position="330"/>
    </location>
</feature>
<evidence type="ECO:0000256" key="4">
    <source>
        <dbReference type="ARBA" id="ARBA00022475"/>
    </source>
</evidence>
<dbReference type="Gene3D" id="1.10.287.470">
    <property type="entry name" value="Helix hairpin bin"/>
    <property type="match status" value="1"/>
</dbReference>
<proteinExistence type="inferred from homology"/>